<gene>
    <name evidence="8" type="ORF">AB205_0105180</name>
</gene>
<dbReference type="InterPro" id="IPR053891">
    <property type="entry name" value="Shisa_N"/>
</dbReference>
<dbReference type="EMBL" id="KV951672">
    <property type="protein sequence ID" value="PIO24016.1"/>
    <property type="molecule type" value="Genomic_DNA"/>
</dbReference>
<feature type="transmembrane region" description="Helical" evidence="5">
    <location>
        <begin position="169"/>
        <end position="198"/>
    </location>
</feature>
<evidence type="ECO:0000256" key="6">
    <source>
        <dbReference type="SAM" id="SignalP"/>
    </source>
</evidence>
<evidence type="ECO:0000256" key="2">
    <source>
        <dbReference type="ARBA" id="ARBA00022692"/>
    </source>
</evidence>
<comment type="subcellular location">
    <subcellularLocation>
        <location evidence="1">Membrane</location>
    </subcellularLocation>
</comment>
<keyword evidence="2 5" id="KW-0812">Transmembrane</keyword>
<feature type="signal peptide" evidence="6">
    <location>
        <begin position="1"/>
        <end position="15"/>
    </location>
</feature>
<dbReference type="AlphaFoldDB" id="A0A2G9R817"/>
<feature type="non-terminal residue" evidence="8">
    <location>
        <position position="301"/>
    </location>
</feature>
<reference evidence="9" key="1">
    <citation type="journal article" date="2017" name="Nat. Commun.">
        <title>The North American bullfrog draft genome provides insight into hormonal regulation of long noncoding RNA.</title>
        <authorList>
            <person name="Hammond S.A."/>
            <person name="Warren R.L."/>
            <person name="Vandervalk B.P."/>
            <person name="Kucuk E."/>
            <person name="Khan H."/>
            <person name="Gibb E.A."/>
            <person name="Pandoh P."/>
            <person name="Kirk H."/>
            <person name="Zhao Y."/>
            <person name="Jones M."/>
            <person name="Mungall A.J."/>
            <person name="Coope R."/>
            <person name="Pleasance S."/>
            <person name="Moore R.A."/>
            <person name="Holt R.A."/>
            <person name="Round J.M."/>
            <person name="Ohora S."/>
            <person name="Walle B.V."/>
            <person name="Veldhoen N."/>
            <person name="Helbing C.C."/>
            <person name="Birol I."/>
        </authorList>
    </citation>
    <scope>NUCLEOTIDE SEQUENCE [LARGE SCALE GENOMIC DNA]</scope>
</reference>
<evidence type="ECO:0000256" key="3">
    <source>
        <dbReference type="ARBA" id="ARBA00022989"/>
    </source>
</evidence>
<feature type="domain" description="Shisa N-terminal" evidence="7">
    <location>
        <begin position="111"/>
        <end position="158"/>
    </location>
</feature>
<evidence type="ECO:0000256" key="5">
    <source>
        <dbReference type="SAM" id="Phobius"/>
    </source>
</evidence>
<accession>A0A2G9R817</accession>
<protein>
    <recommendedName>
        <fullName evidence="7">Shisa N-terminal domain-containing protein</fullName>
    </recommendedName>
</protein>
<proteinExistence type="predicted"/>
<evidence type="ECO:0000256" key="4">
    <source>
        <dbReference type="ARBA" id="ARBA00023136"/>
    </source>
</evidence>
<keyword evidence="4 5" id="KW-0472">Membrane</keyword>
<evidence type="ECO:0000259" key="7">
    <source>
        <dbReference type="Pfam" id="PF13908"/>
    </source>
</evidence>
<organism evidence="8 9">
    <name type="scientific">Aquarana catesbeiana</name>
    <name type="common">American bullfrog</name>
    <name type="synonym">Rana catesbeiana</name>
    <dbReference type="NCBI Taxonomy" id="8400"/>
    <lineage>
        <taxon>Eukaryota</taxon>
        <taxon>Metazoa</taxon>
        <taxon>Chordata</taxon>
        <taxon>Craniata</taxon>
        <taxon>Vertebrata</taxon>
        <taxon>Euteleostomi</taxon>
        <taxon>Amphibia</taxon>
        <taxon>Batrachia</taxon>
        <taxon>Anura</taxon>
        <taxon>Neobatrachia</taxon>
        <taxon>Ranoidea</taxon>
        <taxon>Ranidae</taxon>
        <taxon>Aquarana</taxon>
    </lineage>
</organism>
<dbReference type="Pfam" id="PF13908">
    <property type="entry name" value="Shisa_N"/>
    <property type="match status" value="1"/>
</dbReference>
<feature type="chain" id="PRO_5013553711" description="Shisa N-terminal domain-containing protein" evidence="6">
    <location>
        <begin position="16"/>
        <end position="301"/>
    </location>
</feature>
<keyword evidence="9" id="KW-1185">Reference proteome</keyword>
<dbReference type="GO" id="GO:0016020">
    <property type="term" value="C:membrane"/>
    <property type="evidence" value="ECO:0007669"/>
    <property type="project" value="UniProtKB-SubCell"/>
</dbReference>
<evidence type="ECO:0000313" key="8">
    <source>
        <dbReference type="EMBL" id="PIO24016.1"/>
    </source>
</evidence>
<dbReference type="PANTHER" id="PTHR31395:SF5">
    <property type="entry name" value="PROTEIN SHISA-4"/>
    <property type="match status" value="1"/>
</dbReference>
<evidence type="ECO:0000313" key="9">
    <source>
        <dbReference type="Proteomes" id="UP000228934"/>
    </source>
</evidence>
<name>A0A2G9R817_AQUCT</name>
<keyword evidence="6" id="KW-0732">Signal</keyword>
<dbReference type="PANTHER" id="PTHR31395">
    <property type="entry name" value="SHISA"/>
    <property type="match status" value="1"/>
</dbReference>
<dbReference type="Proteomes" id="UP000228934">
    <property type="component" value="Unassembled WGS sequence"/>
</dbReference>
<keyword evidence="3 5" id="KW-1133">Transmembrane helix</keyword>
<dbReference type="InterPro" id="IPR026910">
    <property type="entry name" value="Shisa"/>
</dbReference>
<sequence>MRAWLLSGLLPLCLCASHDKSPERSRHSGFSVYCVVVRFGWRRIRLGVAAPLIHPYLHIGSGPQETGSLRDFLSSSSSSQRLTSPLLKMALQLLGAAWILLHVMSPQVSAGEDCLWYQDHSGGWHSNLDCKYGTFCCGDCYQRYCCFDPSKLITERMQKGCLSLSPKTIAGIGFAVLLFFVVIVTLICCFMCSCCYLYQRRHQRSTPYRAQEIQMSGVSQQPLYPTQPPYPTQAPYPTQPPYPMQPPYPPQPYPMDPKFAPPQPGYEPVPMYPASGPTSQYPVYSPAPPMYNPNCKLYVTS</sequence>
<evidence type="ECO:0000256" key="1">
    <source>
        <dbReference type="ARBA" id="ARBA00004370"/>
    </source>
</evidence>
<dbReference type="OrthoDB" id="10010453at2759"/>